<dbReference type="Proteomes" id="UP000197768">
    <property type="component" value="Unassembled WGS sequence"/>
</dbReference>
<dbReference type="AlphaFoldDB" id="A0A246GIS4"/>
<protein>
    <recommendedName>
        <fullName evidence="3">Immunity protein 35 domain-containing protein</fullName>
    </recommendedName>
</protein>
<evidence type="ECO:0000313" key="1">
    <source>
        <dbReference type="EMBL" id="OWP83469.1"/>
    </source>
</evidence>
<name>A0A246GIS4_9FLAO</name>
<sequence>MLTDEQMLQIAERYIQKKKGDFNKEVLIYTDDIIKKPYGNIYYYNSEEYILTGNFYKSLMGNAPFLVEKKAGRVVQFSTSTILEKEIEAYETGVLGGCSNLYWYPDEDRFSSK</sequence>
<dbReference type="RefSeq" id="WP_088393613.1">
    <property type="nucleotide sequence ID" value="NZ_MTCZ01000110.1"/>
</dbReference>
<comment type="caution">
    <text evidence="1">The sequence shown here is derived from an EMBL/GenBank/DDBJ whole genome shotgun (WGS) entry which is preliminary data.</text>
</comment>
<organism evidence="1 2">
    <name type="scientific">Flavobacterium davisii</name>
    <dbReference type="NCBI Taxonomy" id="2906077"/>
    <lineage>
        <taxon>Bacteria</taxon>
        <taxon>Pseudomonadati</taxon>
        <taxon>Bacteroidota</taxon>
        <taxon>Flavobacteriia</taxon>
        <taxon>Flavobacteriales</taxon>
        <taxon>Flavobacteriaceae</taxon>
        <taxon>Flavobacterium</taxon>
    </lineage>
</organism>
<evidence type="ECO:0008006" key="3">
    <source>
        <dbReference type="Google" id="ProtNLM"/>
    </source>
</evidence>
<proteinExistence type="predicted"/>
<reference evidence="1 2" key="1">
    <citation type="journal article" date="2017" name="Infect. Genet. Evol.">
        <title>Comparative genome analysis of fish pathogen Flavobacterium columnare reveals extensive sequence diversity within the species.</title>
        <authorList>
            <person name="Kayansamruaj P."/>
            <person name="Dong H.T."/>
            <person name="Hirono I."/>
            <person name="Kondo H."/>
            <person name="Senapin S."/>
            <person name="Rodkhum C."/>
        </authorList>
    </citation>
    <scope>NUCLEOTIDE SEQUENCE [LARGE SCALE GENOMIC DNA]</scope>
    <source>
        <strain evidence="1 2">1215</strain>
    </source>
</reference>
<gene>
    <name evidence="1" type="ORF">BWK59_10310</name>
</gene>
<evidence type="ECO:0000313" key="2">
    <source>
        <dbReference type="Proteomes" id="UP000197768"/>
    </source>
</evidence>
<dbReference type="EMBL" id="MTCZ01000110">
    <property type="protein sequence ID" value="OWP83469.1"/>
    <property type="molecule type" value="Genomic_DNA"/>
</dbReference>
<accession>A0A246GIS4</accession>